<evidence type="ECO:0000313" key="2">
    <source>
        <dbReference type="EMBL" id="CAF4821344.1"/>
    </source>
</evidence>
<dbReference type="AlphaFoldDB" id="A0A821Q8R7"/>
<evidence type="ECO:0000313" key="3">
    <source>
        <dbReference type="Proteomes" id="UP000663880"/>
    </source>
</evidence>
<reference evidence="2" key="1">
    <citation type="submission" date="2021-02" db="EMBL/GenBank/DDBJ databases">
        <authorList>
            <person name="Steward A R."/>
        </authorList>
    </citation>
    <scope>NUCLEOTIDE SEQUENCE</scope>
</reference>
<dbReference type="EMBL" id="CAJOBZ010000008">
    <property type="protein sequence ID" value="CAF4821344.1"/>
    <property type="molecule type" value="Genomic_DNA"/>
</dbReference>
<keyword evidence="3" id="KW-1185">Reference proteome</keyword>
<proteinExistence type="predicted"/>
<feature type="compositionally biased region" description="Basic and acidic residues" evidence="1">
    <location>
        <begin position="48"/>
        <end position="57"/>
    </location>
</feature>
<feature type="region of interest" description="Disordered" evidence="1">
    <location>
        <begin position="35"/>
        <end position="57"/>
    </location>
</feature>
<gene>
    <name evidence="2" type="ORF">PMACD_LOCUS4623</name>
</gene>
<dbReference type="OrthoDB" id="7230908at2759"/>
<dbReference type="Proteomes" id="UP000663880">
    <property type="component" value="Unassembled WGS sequence"/>
</dbReference>
<protein>
    <submittedName>
        <fullName evidence="2">Uncharacterized protein</fullName>
    </submittedName>
</protein>
<sequence>MGMWARRYQSGSLYVHIEDGWRVFAARLRGEGDMNAAPRLNPPPPCRNGRDHAAPSDDKNAIIMAPEYFLLHRSKYPLRIHSHRRLIEGVPSLATPVYVIVPHKFSVRDSLALQHRPWFIELCIKIRRVFHIIAVKISFIFLRLHFLQARHRERALGGS</sequence>
<name>A0A821Q8R7_9NEOP</name>
<organism evidence="2 3">
    <name type="scientific">Pieris macdunnoughi</name>
    <dbReference type="NCBI Taxonomy" id="345717"/>
    <lineage>
        <taxon>Eukaryota</taxon>
        <taxon>Metazoa</taxon>
        <taxon>Ecdysozoa</taxon>
        <taxon>Arthropoda</taxon>
        <taxon>Hexapoda</taxon>
        <taxon>Insecta</taxon>
        <taxon>Pterygota</taxon>
        <taxon>Neoptera</taxon>
        <taxon>Endopterygota</taxon>
        <taxon>Lepidoptera</taxon>
        <taxon>Glossata</taxon>
        <taxon>Ditrysia</taxon>
        <taxon>Papilionoidea</taxon>
        <taxon>Pieridae</taxon>
        <taxon>Pierinae</taxon>
        <taxon>Pieris</taxon>
    </lineage>
</organism>
<accession>A0A821Q8R7</accession>
<evidence type="ECO:0000256" key="1">
    <source>
        <dbReference type="SAM" id="MobiDB-lite"/>
    </source>
</evidence>
<comment type="caution">
    <text evidence="2">The sequence shown here is derived from an EMBL/GenBank/DDBJ whole genome shotgun (WGS) entry which is preliminary data.</text>
</comment>